<name>A0A3N4LSV3_9PEZI</name>
<evidence type="ECO:0000313" key="3">
    <source>
        <dbReference type="Proteomes" id="UP000267821"/>
    </source>
</evidence>
<feature type="coiled-coil region" evidence="1">
    <location>
        <begin position="501"/>
        <end position="528"/>
    </location>
</feature>
<evidence type="ECO:0000313" key="2">
    <source>
        <dbReference type="EMBL" id="RPB25983.1"/>
    </source>
</evidence>
<protein>
    <submittedName>
        <fullName evidence="2">Uncharacterized protein</fullName>
    </submittedName>
</protein>
<organism evidence="2 3">
    <name type="scientific">Terfezia boudieri ATCC MYA-4762</name>
    <dbReference type="NCBI Taxonomy" id="1051890"/>
    <lineage>
        <taxon>Eukaryota</taxon>
        <taxon>Fungi</taxon>
        <taxon>Dikarya</taxon>
        <taxon>Ascomycota</taxon>
        <taxon>Pezizomycotina</taxon>
        <taxon>Pezizomycetes</taxon>
        <taxon>Pezizales</taxon>
        <taxon>Pezizaceae</taxon>
        <taxon>Terfezia</taxon>
    </lineage>
</organism>
<dbReference type="Proteomes" id="UP000267821">
    <property type="component" value="Unassembled WGS sequence"/>
</dbReference>
<dbReference type="InParanoid" id="A0A3N4LSV3"/>
<proteinExistence type="predicted"/>
<keyword evidence="3" id="KW-1185">Reference proteome</keyword>
<dbReference type="AlphaFoldDB" id="A0A3N4LSV3"/>
<evidence type="ECO:0000256" key="1">
    <source>
        <dbReference type="SAM" id="Coils"/>
    </source>
</evidence>
<gene>
    <name evidence="2" type="ORF">L211DRAFT_68193</name>
</gene>
<dbReference type="EMBL" id="ML121536">
    <property type="protein sequence ID" value="RPB25983.1"/>
    <property type="molecule type" value="Genomic_DNA"/>
</dbReference>
<sequence length="616" mass="69596">MVLHSSFLRRDTRSEPALSAVYESKNAQDTVLAPPTLPIFVHGSLMLPEMLLIYLNKETITQAGGSALDMGTIRHANDPLVVCPATIHGYHRRQYNEKPLEPQQPQATQEVMPLATHEKGKKPKRRSFAHLIRKKSFRWSLFQRSRPEGDPAELDVDQVTDTDDDQLGGLLFPYVLPGPNFESKVDGILFYPRSKEEYDNFIQTFNKDHTDEDDGETIVGVQVLDVEVFLDDAFEQRGSRTIRMNGGKVNHHCWHFIKDFDLHQRDDGNRRTNQDVPEVRHFVQLTPGFRDNAVIEKAFYPSRFVHPDEEDNTLTAQPALAMLWGLPNAAISGQSITGIRGSTIVKAIVFIAGTIPACNTEHNQILRSAVRQRGRSRPHSPSSLSTLAGLAKGMKRSAGGGAEEKGIEEDENEVPIIVRRRRAGYNRAGLLDSGEKWRMTDFREFVVPRLILGVEKFHQRKAKIVAENERGILRGRLRKWESYFRKKKEMRINEPEDENLLEKEEFVYQDEKNQIKKEEKKKGREIKRAGKAVEEGADVRRRSGGAWLWSQLFGARVELREMGTKEMGDVEAGVAGVAVVGEVTREVFSGKMDSALLGSWFGNWRLGGQGPNGLVV</sequence>
<dbReference type="OrthoDB" id="10326068at2759"/>
<reference evidence="2 3" key="1">
    <citation type="journal article" date="2018" name="Nat. Ecol. Evol.">
        <title>Pezizomycetes genomes reveal the molecular basis of ectomycorrhizal truffle lifestyle.</title>
        <authorList>
            <person name="Murat C."/>
            <person name="Payen T."/>
            <person name="Noel B."/>
            <person name="Kuo A."/>
            <person name="Morin E."/>
            <person name="Chen J."/>
            <person name="Kohler A."/>
            <person name="Krizsan K."/>
            <person name="Balestrini R."/>
            <person name="Da Silva C."/>
            <person name="Montanini B."/>
            <person name="Hainaut M."/>
            <person name="Levati E."/>
            <person name="Barry K.W."/>
            <person name="Belfiori B."/>
            <person name="Cichocki N."/>
            <person name="Clum A."/>
            <person name="Dockter R.B."/>
            <person name="Fauchery L."/>
            <person name="Guy J."/>
            <person name="Iotti M."/>
            <person name="Le Tacon F."/>
            <person name="Lindquist E.A."/>
            <person name="Lipzen A."/>
            <person name="Malagnac F."/>
            <person name="Mello A."/>
            <person name="Molinier V."/>
            <person name="Miyauchi S."/>
            <person name="Poulain J."/>
            <person name="Riccioni C."/>
            <person name="Rubini A."/>
            <person name="Sitrit Y."/>
            <person name="Splivallo R."/>
            <person name="Traeger S."/>
            <person name="Wang M."/>
            <person name="Zifcakova L."/>
            <person name="Wipf D."/>
            <person name="Zambonelli A."/>
            <person name="Paolocci F."/>
            <person name="Nowrousian M."/>
            <person name="Ottonello S."/>
            <person name="Baldrian P."/>
            <person name="Spatafora J.W."/>
            <person name="Henrissat B."/>
            <person name="Nagy L.G."/>
            <person name="Aury J.M."/>
            <person name="Wincker P."/>
            <person name="Grigoriev I.V."/>
            <person name="Bonfante P."/>
            <person name="Martin F.M."/>
        </authorList>
    </citation>
    <scope>NUCLEOTIDE SEQUENCE [LARGE SCALE GENOMIC DNA]</scope>
    <source>
        <strain evidence="2 3">ATCC MYA-4762</strain>
    </source>
</reference>
<keyword evidence="1" id="KW-0175">Coiled coil</keyword>
<accession>A0A3N4LSV3</accession>